<dbReference type="EMBL" id="PUEC01000016">
    <property type="protein sequence ID" value="PWB02039.1"/>
    <property type="molecule type" value="Genomic_DNA"/>
</dbReference>
<evidence type="ECO:0000313" key="2">
    <source>
        <dbReference type="Proteomes" id="UP000244905"/>
    </source>
</evidence>
<dbReference type="Proteomes" id="UP000244905">
    <property type="component" value="Unassembled WGS sequence"/>
</dbReference>
<accession>A0A2V1IML5</accession>
<dbReference type="AlphaFoldDB" id="A0A2V1IML5"/>
<dbReference type="GeneID" id="82526283"/>
<keyword evidence="2" id="KW-1185">Reference proteome</keyword>
<dbReference type="InterPro" id="IPR025051">
    <property type="entry name" value="DUF3990"/>
</dbReference>
<sequence length="156" mass="18132">MKVYHTSTIEIINPDIIHSREGLDFGKGFYCTVLREQAEAYGLRFSLRGIPAILNEYVLDSAYLEANIRQFVSYDEEWLDFIMANRQNQPVTDYEIIEGGVADDKIFRTIDLYLSGDITKTDALNRLKYEKPNHQICFRSQSVIDRYLKFVSSTEL</sequence>
<comment type="caution">
    <text evidence="1">The sequence shown here is derived from an EMBL/GenBank/DDBJ whole genome shotgun (WGS) entry which is preliminary data.</text>
</comment>
<protein>
    <submittedName>
        <fullName evidence="1">DUF3990 domain-containing protein</fullName>
    </submittedName>
</protein>
<reference evidence="2" key="1">
    <citation type="submission" date="2018-02" db="EMBL/GenBank/DDBJ databases">
        <authorList>
            <person name="Clavel T."/>
            <person name="Strowig T."/>
        </authorList>
    </citation>
    <scope>NUCLEOTIDE SEQUENCE [LARGE SCALE GENOMIC DNA]</scope>
    <source>
        <strain evidence="2">DSM 103720</strain>
    </source>
</reference>
<dbReference type="RefSeq" id="WP_107032419.1">
    <property type="nucleotide sequence ID" value="NZ_CAPEJN010000038.1"/>
</dbReference>
<organism evidence="1 2">
    <name type="scientific">Duncaniella muris</name>
    <dbReference type="NCBI Taxonomy" id="2094150"/>
    <lineage>
        <taxon>Bacteria</taxon>
        <taxon>Pseudomonadati</taxon>
        <taxon>Bacteroidota</taxon>
        <taxon>Bacteroidia</taxon>
        <taxon>Bacteroidales</taxon>
        <taxon>Muribaculaceae</taxon>
        <taxon>Duncaniella</taxon>
    </lineage>
</organism>
<name>A0A2V1IML5_9BACT</name>
<evidence type="ECO:0000313" key="1">
    <source>
        <dbReference type="EMBL" id="PWB02039.1"/>
    </source>
</evidence>
<gene>
    <name evidence="1" type="ORF">C5O23_07985</name>
</gene>
<dbReference type="Pfam" id="PF13151">
    <property type="entry name" value="DUF3990"/>
    <property type="match status" value="1"/>
</dbReference>
<proteinExistence type="predicted"/>